<comment type="caution">
    <text evidence="9">The sequence shown here is derived from an EMBL/GenBank/DDBJ whole genome shotgun (WGS) entry which is preliminary data.</text>
</comment>
<dbReference type="SUPFAM" id="SSF52172">
    <property type="entry name" value="CheY-like"/>
    <property type="match status" value="1"/>
</dbReference>
<proteinExistence type="predicted"/>
<dbReference type="InterPro" id="IPR017930">
    <property type="entry name" value="Myb_dom"/>
</dbReference>
<protein>
    <submittedName>
        <fullName evidence="9">Uncharacterized protein</fullName>
    </submittedName>
</protein>
<evidence type="ECO:0000259" key="8">
    <source>
        <dbReference type="PROSITE" id="PS51294"/>
    </source>
</evidence>
<dbReference type="PANTHER" id="PTHR31442">
    <property type="entry name" value="HOMEODOMAIN-LIKE SUPERFAMILY PROTEIN-RELATED"/>
    <property type="match status" value="1"/>
</dbReference>
<dbReference type="GO" id="GO:0003700">
    <property type="term" value="F:DNA-binding transcription factor activity"/>
    <property type="evidence" value="ECO:0007669"/>
    <property type="project" value="InterPro"/>
</dbReference>
<evidence type="ECO:0000256" key="4">
    <source>
        <dbReference type="ARBA" id="ARBA00023242"/>
    </source>
</evidence>
<sequence length="480" mass="55102">MTSTTMLMLAKEKQKIDVMILNVHSSNLLSFDLLAQAVAMDIISLVVCDEFNELVAKKTLENGAYLYLKKPFDENLVKYLWQFVLRKRIQKEKAKEESKIYRDQMKIADTDDNDMVGENEEQFGKKKDVSNTEVVRRKDYTEWTDDLHTKFMEAVKQLGEGRCYPKEILYVMNSPGLTRMQVASHLQKCRRNNWKSPKERKYIRHPSGQRSSSVSHEPKSSFRKFGTMPYLQANVPNQQRNQDQIQRGPEFSLPTLNINNIFAQGESSIQQLYRPQLQVQPRYLGIANPFNNPFSSAQNYIGGELKQQHTPFFGMLGSQELQDSIMRNTYYRPDSVLNSEDHHSEKDYNFDLNVAKGATYSCSRIVSGTDIGNTIISDYNLNVNVNNVTTYSSIAMMPNTYVGNVTINELRATNANANLHQYVREQNMSDPRNIVTTSYENFAEGSNSCVKENCDINFNFNNVDYLFQNLESSGANLPNE</sequence>
<comment type="subcellular location">
    <subcellularLocation>
        <location evidence="1">Nucleus</location>
    </subcellularLocation>
</comment>
<dbReference type="Pfam" id="PF00249">
    <property type="entry name" value="Myb_DNA-binding"/>
    <property type="match status" value="1"/>
</dbReference>
<dbReference type="InterPro" id="IPR001005">
    <property type="entry name" value="SANT/Myb"/>
</dbReference>
<dbReference type="PROSITE" id="PS51294">
    <property type="entry name" value="HTH_MYB"/>
    <property type="match status" value="1"/>
</dbReference>
<dbReference type="PANTHER" id="PTHR31442:SF32">
    <property type="entry name" value="TWO-COMPONENT RESPONSE REGULATOR ORR21-LIKE"/>
    <property type="match status" value="1"/>
</dbReference>
<dbReference type="PROSITE" id="PS50110">
    <property type="entry name" value="RESPONSE_REGULATORY"/>
    <property type="match status" value="1"/>
</dbReference>
<evidence type="ECO:0000313" key="10">
    <source>
        <dbReference type="Proteomes" id="UP001371456"/>
    </source>
</evidence>
<feature type="region of interest" description="Disordered" evidence="6">
    <location>
        <begin position="195"/>
        <end position="221"/>
    </location>
</feature>
<keyword evidence="2" id="KW-0805">Transcription regulation</keyword>
<dbReference type="FunFam" id="1.10.10.60:FF:000007">
    <property type="entry name" value="Two-component response regulator"/>
    <property type="match status" value="1"/>
</dbReference>
<evidence type="ECO:0000256" key="2">
    <source>
        <dbReference type="ARBA" id="ARBA00023015"/>
    </source>
</evidence>
<dbReference type="AlphaFoldDB" id="A0AAN8SZL4"/>
<name>A0AAN8SZL4_SOLBU</name>
<comment type="caution">
    <text evidence="5">Lacks conserved residue(s) required for the propagation of feature annotation.</text>
</comment>
<dbReference type="SUPFAM" id="SSF46689">
    <property type="entry name" value="Homeodomain-like"/>
    <property type="match status" value="1"/>
</dbReference>
<dbReference type="InterPro" id="IPR006447">
    <property type="entry name" value="Myb_dom_plants"/>
</dbReference>
<dbReference type="Proteomes" id="UP001371456">
    <property type="component" value="Unassembled WGS sequence"/>
</dbReference>
<dbReference type="GO" id="GO:0010597">
    <property type="term" value="P:green leaf volatile biosynthetic process"/>
    <property type="evidence" value="ECO:0007669"/>
    <property type="project" value="UniProtKB-ARBA"/>
</dbReference>
<evidence type="ECO:0000313" key="9">
    <source>
        <dbReference type="EMBL" id="KAK6775712.1"/>
    </source>
</evidence>
<evidence type="ECO:0000256" key="1">
    <source>
        <dbReference type="ARBA" id="ARBA00004123"/>
    </source>
</evidence>
<accession>A0AAN8SZL4</accession>
<dbReference type="EMBL" id="JBANQN010000011">
    <property type="protein sequence ID" value="KAK6775712.1"/>
    <property type="molecule type" value="Genomic_DNA"/>
</dbReference>
<dbReference type="Gene3D" id="1.10.10.60">
    <property type="entry name" value="Homeodomain-like"/>
    <property type="match status" value="1"/>
</dbReference>
<feature type="domain" description="Response regulatory" evidence="7">
    <location>
        <begin position="1"/>
        <end position="85"/>
    </location>
</feature>
<keyword evidence="10" id="KW-1185">Reference proteome</keyword>
<organism evidence="9 10">
    <name type="scientific">Solanum bulbocastanum</name>
    <name type="common">Wild potato</name>
    <dbReference type="NCBI Taxonomy" id="147425"/>
    <lineage>
        <taxon>Eukaryota</taxon>
        <taxon>Viridiplantae</taxon>
        <taxon>Streptophyta</taxon>
        <taxon>Embryophyta</taxon>
        <taxon>Tracheophyta</taxon>
        <taxon>Spermatophyta</taxon>
        <taxon>Magnoliopsida</taxon>
        <taxon>eudicotyledons</taxon>
        <taxon>Gunneridae</taxon>
        <taxon>Pentapetalae</taxon>
        <taxon>asterids</taxon>
        <taxon>lamiids</taxon>
        <taxon>Solanales</taxon>
        <taxon>Solanaceae</taxon>
        <taxon>Solanoideae</taxon>
        <taxon>Solaneae</taxon>
        <taxon>Solanum</taxon>
    </lineage>
</organism>
<dbReference type="InterPro" id="IPR044841">
    <property type="entry name" value="LUX/BOA-like"/>
</dbReference>
<keyword evidence="4" id="KW-0539">Nucleus</keyword>
<evidence type="ECO:0000256" key="3">
    <source>
        <dbReference type="ARBA" id="ARBA00023163"/>
    </source>
</evidence>
<dbReference type="NCBIfam" id="TIGR01557">
    <property type="entry name" value="myb_SHAQKYF"/>
    <property type="match status" value="1"/>
</dbReference>
<gene>
    <name evidence="9" type="ORF">RDI58_026713</name>
</gene>
<evidence type="ECO:0000256" key="6">
    <source>
        <dbReference type="SAM" id="MobiDB-lite"/>
    </source>
</evidence>
<reference evidence="9 10" key="1">
    <citation type="submission" date="2024-02" db="EMBL/GenBank/DDBJ databases">
        <title>de novo genome assembly of Solanum bulbocastanum strain 11H21.</title>
        <authorList>
            <person name="Hosaka A.J."/>
        </authorList>
    </citation>
    <scope>NUCLEOTIDE SEQUENCE [LARGE SCALE GENOMIC DNA]</scope>
    <source>
        <tissue evidence="9">Young leaves</tissue>
    </source>
</reference>
<dbReference type="GO" id="GO:0005634">
    <property type="term" value="C:nucleus"/>
    <property type="evidence" value="ECO:0007669"/>
    <property type="project" value="UniProtKB-SubCell"/>
</dbReference>
<dbReference type="InterPro" id="IPR009057">
    <property type="entry name" value="Homeodomain-like_sf"/>
</dbReference>
<evidence type="ECO:0000256" key="5">
    <source>
        <dbReference type="PROSITE-ProRule" id="PRU00169"/>
    </source>
</evidence>
<dbReference type="GO" id="GO:0000976">
    <property type="term" value="F:transcription cis-regulatory region binding"/>
    <property type="evidence" value="ECO:0007669"/>
    <property type="project" value="UniProtKB-ARBA"/>
</dbReference>
<feature type="domain" description="HTH myb-type" evidence="8">
    <location>
        <begin position="143"/>
        <end position="194"/>
    </location>
</feature>
<keyword evidence="3" id="KW-0804">Transcription</keyword>
<dbReference type="InterPro" id="IPR011006">
    <property type="entry name" value="CheY-like_superfamily"/>
</dbReference>
<dbReference type="GO" id="GO:0000160">
    <property type="term" value="P:phosphorelay signal transduction system"/>
    <property type="evidence" value="ECO:0007669"/>
    <property type="project" value="InterPro"/>
</dbReference>
<evidence type="ECO:0000259" key="7">
    <source>
        <dbReference type="PROSITE" id="PS50110"/>
    </source>
</evidence>
<dbReference type="InterPro" id="IPR001789">
    <property type="entry name" value="Sig_transdc_resp-reg_receiver"/>
</dbReference>